<dbReference type="PANTHER" id="PTHR15090:SF0">
    <property type="entry name" value="SEQUESTOSOME-1"/>
    <property type="match status" value="1"/>
</dbReference>
<dbReference type="CDD" id="cd02340">
    <property type="entry name" value="ZZ_NBR1_like"/>
    <property type="match status" value="1"/>
</dbReference>
<dbReference type="SMART" id="SM00666">
    <property type="entry name" value="PB1"/>
    <property type="match status" value="1"/>
</dbReference>
<dbReference type="GO" id="GO:0000423">
    <property type="term" value="P:mitophagy"/>
    <property type="evidence" value="ECO:0007669"/>
    <property type="project" value="TreeGrafter"/>
</dbReference>
<evidence type="ECO:0000313" key="9">
    <source>
        <dbReference type="Proteomes" id="UP000594262"/>
    </source>
</evidence>
<evidence type="ECO:0000313" key="8">
    <source>
        <dbReference type="EnsemblMetazoa" id="CLYHEMP007127.1"/>
    </source>
</evidence>
<dbReference type="RefSeq" id="XP_066924219.1">
    <property type="nucleotide sequence ID" value="XM_067068118.1"/>
</dbReference>
<evidence type="ECO:0000256" key="2">
    <source>
        <dbReference type="ARBA" id="ARBA00022771"/>
    </source>
</evidence>
<dbReference type="GO" id="GO:0035973">
    <property type="term" value="P:aggrephagy"/>
    <property type="evidence" value="ECO:0007669"/>
    <property type="project" value="TreeGrafter"/>
</dbReference>
<keyword evidence="9" id="KW-1185">Reference proteome</keyword>
<accession>A0A7M5VBH5</accession>
<sequence>MSSNGYQVKVYYIENQVTKEIRKFTIETDVASNFDYLGAKIRRVFPSLLRKDFEIYWKDTDGDYLTISSNDELICAWDSIFESNGCLKLFVKVKKDEQEKSTNDGEGKEHPGVVCDGCDSKIQGIRFKCTTCFDFDLCSSCESKNTHPANHELLVIKSPREFGGRPRHPRFGPRCHQRGPFSGPFGPWRGPGGPWRGPGMFCRRSPFGGFAYSCGPAQRKRCGEEEKPQEPEAKRSCSQNSADEKSIGEAVANLAGCFGLDPEVAKCYFFSFSDDLKEQCEERKQQNSEKCADEKSSDQQEQQDFATNLASAFGLQEEFVRHFLTPFLSRENSTREESTQSKSAETKTSTNEADSASSEMETDVQQQTEEKTDEQNVDFEVNDEDQKQEPEKVEISDEVEVDEESKQTSTETSSQTSKPKEENTEFKHELENMVKHFSEQFGIPNETQQNIQGGLETLLQGMFNFQQPSQSSTSNTSNNKDDEEPRKPDEFVFVDKTNEEPQLTEEERYQKNLNKALDKMFAMGFDNDGGWLSQLLVSKDLSIDRVLEALNPSC</sequence>
<dbReference type="SMART" id="SM00291">
    <property type="entry name" value="ZnF_ZZ"/>
    <property type="match status" value="1"/>
</dbReference>
<dbReference type="Gene3D" id="3.10.20.90">
    <property type="entry name" value="Phosphatidylinositol 3-kinase Catalytic Subunit, Chain A, domain 1"/>
    <property type="match status" value="1"/>
</dbReference>
<dbReference type="GO" id="GO:0016235">
    <property type="term" value="C:aggresome"/>
    <property type="evidence" value="ECO:0007669"/>
    <property type="project" value="TreeGrafter"/>
</dbReference>
<keyword evidence="2 4" id="KW-0863">Zinc-finger</keyword>
<dbReference type="PROSITE" id="PS51745">
    <property type="entry name" value="PB1"/>
    <property type="match status" value="1"/>
</dbReference>
<dbReference type="FunFam" id="3.10.20.90:FF:000320">
    <property type="entry name" value="Predicted protein"/>
    <property type="match status" value="1"/>
</dbReference>
<dbReference type="InterPro" id="IPR009060">
    <property type="entry name" value="UBA-like_sf"/>
</dbReference>
<protein>
    <recommendedName>
        <fullName evidence="10">Sequestosome-1</fullName>
    </recommendedName>
</protein>
<dbReference type="InterPro" id="IPR043145">
    <property type="entry name" value="Znf_ZZ_sf"/>
</dbReference>
<dbReference type="Gene3D" id="3.30.60.90">
    <property type="match status" value="1"/>
</dbReference>
<evidence type="ECO:0000259" key="6">
    <source>
        <dbReference type="PROSITE" id="PS50135"/>
    </source>
</evidence>
<dbReference type="GO" id="GO:0070530">
    <property type="term" value="F:K63-linked polyubiquitin modification-dependent protein binding"/>
    <property type="evidence" value="ECO:0007669"/>
    <property type="project" value="TreeGrafter"/>
</dbReference>
<dbReference type="PANTHER" id="PTHR15090">
    <property type="entry name" value="SEQUESTOSOME 1-RELATED"/>
    <property type="match status" value="1"/>
</dbReference>
<feature type="compositionally biased region" description="Low complexity" evidence="5">
    <location>
        <begin position="466"/>
        <end position="478"/>
    </location>
</feature>
<evidence type="ECO:0000256" key="3">
    <source>
        <dbReference type="ARBA" id="ARBA00022833"/>
    </source>
</evidence>
<feature type="compositionally biased region" description="Low complexity" evidence="5">
    <location>
        <begin position="407"/>
        <end position="417"/>
    </location>
</feature>
<organism evidence="8 9">
    <name type="scientific">Clytia hemisphaerica</name>
    <dbReference type="NCBI Taxonomy" id="252671"/>
    <lineage>
        <taxon>Eukaryota</taxon>
        <taxon>Metazoa</taxon>
        <taxon>Cnidaria</taxon>
        <taxon>Hydrozoa</taxon>
        <taxon>Hydroidolina</taxon>
        <taxon>Leptothecata</taxon>
        <taxon>Obeliida</taxon>
        <taxon>Clytiidae</taxon>
        <taxon>Clytia</taxon>
    </lineage>
</organism>
<dbReference type="InterPro" id="IPR000433">
    <property type="entry name" value="Znf_ZZ"/>
</dbReference>
<dbReference type="GO" id="GO:0008270">
    <property type="term" value="F:zinc ion binding"/>
    <property type="evidence" value="ECO:0007669"/>
    <property type="project" value="UniProtKB-KW"/>
</dbReference>
<feature type="region of interest" description="Disordered" evidence="5">
    <location>
        <begin position="466"/>
        <end position="490"/>
    </location>
</feature>
<dbReference type="OrthoDB" id="5977200at2759"/>
<proteinExistence type="predicted"/>
<dbReference type="GeneID" id="136811496"/>
<feature type="domain" description="ZZ-type" evidence="6">
    <location>
        <begin position="110"/>
        <end position="161"/>
    </location>
</feature>
<dbReference type="PROSITE" id="PS50135">
    <property type="entry name" value="ZF_ZZ_2"/>
    <property type="match status" value="1"/>
</dbReference>
<dbReference type="SUPFAM" id="SSF54277">
    <property type="entry name" value="CAD &amp; PB1 domains"/>
    <property type="match status" value="1"/>
</dbReference>
<dbReference type="PROSITE" id="PS01357">
    <property type="entry name" value="ZF_ZZ_1"/>
    <property type="match status" value="1"/>
</dbReference>
<dbReference type="Pfam" id="PF00564">
    <property type="entry name" value="PB1"/>
    <property type="match status" value="1"/>
</dbReference>
<dbReference type="GO" id="GO:0044753">
    <property type="term" value="C:amphisome"/>
    <property type="evidence" value="ECO:0007669"/>
    <property type="project" value="TreeGrafter"/>
</dbReference>
<dbReference type="InterPro" id="IPR052260">
    <property type="entry name" value="Autophagy_Rcpt_SigReg"/>
</dbReference>
<feature type="domain" description="PB1" evidence="7">
    <location>
        <begin position="5"/>
        <end position="94"/>
    </location>
</feature>
<dbReference type="Proteomes" id="UP000594262">
    <property type="component" value="Unplaced"/>
</dbReference>
<dbReference type="AlphaFoldDB" id="A0A7M5VBH5"/>
<evidence type="ECO:0000259" key="7">
    <source>
        <dbReference type="PROSITE" id="PS51745"/>
    </source>
</evidence>
<dbReference type="InterPro" id="IPR000270">
    <property type="entry name" value="PB1_dom"/>
</dbReference>
<dbReference type="SUPFAM" id="SSF57850">
    <property type="entry name" value="RING/U-box"/>
    <property type="match status" value="1"/>
</dbReference>
<dbReference type="Pfam" id="PF00569">
    <property type="entry name" value="ZZ"/>
    <property type="match status" value="1"/>
</dbReference>
<reference evidence="8" key="1">
    <citation type="submission" date="2021-01" db="UniProtKB">
        <authorList>
            <consortium name="EnsemblMetazoa"/>
        </authorList>
    </citation>
    <scope>IDENTIFICATION</scope>
</reference>
<feature type="compositionally biased region" description="Basic and acidic residues" evidence="5">
    <location>
        <begin position="384"/>
        <end position="395"/>
    </location>
</feature>
<evidence type="ECO:0000256" key="1">
    <source>
        <dbReference type="ARBA" id="ARBA00022723"/>
    </source>
</evidence>
<dbReference type="InterPro" id="IPR053793">
    <property type="entry name" value="PB1-like"/>
</dbReference>
<evidence type="ECO:0000256" key="4">
    <source>
        <dbReference type="PROSITE-ProRule" id="PRU00228"/>
    </source>
</evidence>
<dbReference type="Gene3D" id="1.10.8.10">
    <property type="entry name" value="DNA helicase RuvA subunit, C-terminal domain"/>
    <property type="match status" value="1"/>
</dbReference>
<evidence type="ECO:0000256" key="5">
    <source>
        <dbReference type="SAM" id="MobiDB-lite"/>
    </source>
</evidence>
<dbReference type="SUPFAM" id="SSF46934">
    <property type="entry name" value="UBA-like"/>
    <property type="match status" value="1"/>
</dbReference>
<dbReference type="EnsemblMetazoa" id="CLYHEMT007127.1">
    <property type="protein sequence ID" value="CLYHEMP007127.1"/>
    <property type="gene ID" value="CLYHEMG007127"/>
</dbReference>
<dbReference type="GO" id="GO:0005080">
    <property type="term" value="F:protein kinase C binding"/>
    <property type="evidence" value="ECO:0007669"/>
    <property type="project" value="TreeGrafter"/>
</dbReference>
<dbReference type="GO" id="GO:0007032">
    <property type="term" value="P:endosome organization"/>
    <property type="evidence" value="ECO:0007669"/>
    <property type="project" value="TreeGrafter"/>
</dbReference>
<keyword evidence="3" id="KW-0862">Zinc</keyword>
<name>A0A7M5VBH5_9CNID</name>
<feature type="region of interest" description="Disordered" evidence="5">
    <location>
        <begin position="330"/>
        <end position="426"/>
    </location>
</feature>
<feature type="compositionally biased region" description="Polar residues" evidence="5">
    <location>
        <begin position="340"/>
        <end position="367"/>
    </location>
</feature>
<evidence type="ECO:0008006" key="10">
    <source>
        <dbReference type="Google" id="ProtNLM"/>
    </source>
</evidence>
<feature type="compositionally biased region" description="Basic and acidic residues" evidence="5">
    <location>
        <begin position="479"/>
        <end position="490"/>
    </location>
</feature>
<keyword evidence="1" id="KW-0479">Metal-binding</keyword>